<dbReference type="RefSeq" id="XP_051074887.1">
    <property type="nucleotide sequence ID" value="XM_051209433.1"/>
</dbReference>
<evidence type="ECO:0000313" key="3">
    <source>
        <dbReference type="Proteomes" id="UP000471633"/>
    </source>
</evidence>
<dbReference type="GO" id="GO:0020037">
    <property type="term" value="F:heme binding"/>
    <property type="evidence" value="ECO:0007669"/>
    <property type="project" value="TreeGrafter"/>
</dbReference>
<gene>
    <name evidence="2" type="ORF">MS3_00001922</name>
</gene>
<comment type="caution">
    <text evidence="2">The sequence shown here is derived from an EMBL/GenBank/DDBJ whole genome shotgun (WGS) entry which is preliminary data.</text>
</comment>
<dbReference type="EMBL" id="AMPZ03000001">
    <property type="protein sequence ID" value="KAH9596125.1"/>
    <property type="molecule type" value="Genomic_DNA"/>
</dbReference>
<keyword evidence="3" id="KW-1185">Reference proteome</keyword>
<name>A0A922LY28_SCHHA</name>
<dbReference type="PRINTS" id="PR00407">
    <property type="entry name" value="EUMOPTERIN"/>
</dbReference>
<dbReference type="CTD" id="24594295"/>
<reference evidence="2" key="3">
    <citation type="submission" date="2021-06" db="EMBL/GenBank/DDBJ databases">
        <title>Chromosome-level genome assembly for S. haematobium.</title>
        <authorList>
            <person name="Stroehlein A.J."/>
        </authorList>
    </citation>
    <scope>NUCLEOTIDE SEQUENCE</scope>
</reference>
<reference evidence="2" key="4">
    <citation type="journal article" date="2022" name="PLoS Pathog.">
        <title>Chromosome-level genome of Schistosoma haematobium underpins genome-wide explorations of molecular variation.</title>
        <authorList>
            <person name="Stroehlein A.J."/>
            <person name="Korhonen P.K."/>
            <person name="Lee V.V."/>
            <person name="Ralph S.A."/>
            <person name="Mentink-Kane M."/>
            <person name="You H."/>
            <person name="McManus D.P."/>
            <person name="Tchuente L.T."/>
            <person name="Stothard J.R."/>
            <person name="Kaur P."/>
            <person name="Dudchenko O."/>
            <person name="Aiden E.L."/>
            <person name="Yang B."/>
            <person name="Yang H."/>
            <person name="Emery A.M."/>
            <person name="Webster B.L."/>
            <person name="Brindley P.J."/>
            <person name="Rollinson D."/>
            <person name="Chang B.C.H."/>
            <person name="Gasser R.B."/>
            <person name="Young N.D."/>
        </authorList>
    </citation>
    <scope>NUCLEOTIDE SEQUENCE</scope>
</reference>
<evidence type="ECO:0000259" key="1">
    <source>
        <dbReference type="Pfam" id="PF00174"/>
    </source>
</evidence>
<dbReference type="InterPro" id="IPR008335">
    <property type="entry name" value="Mopterin_OxRdtase_euk"/>
</dbReference>
<dbReference type="AlphaFoldDB" id="A0A922LY28"/>
<sequence>MSNIEEIFLVDFFKNNNIGFIFPNISQRFSNIGLDIDPTGGAFGSSLPIDLALDPQREVIIAFKMNNKPLTRDHGFPLRIIIPGSIGARQVKWLGQLCIQRRWAWDHFRSHFFGWWQVLVPSEIVTSQSSCSR</sequence>
<dbReference type="PANTHER" id="PTHR19372">
    <property type="entry name" value="SULFITE REDUCTASE"/>
    <property type="match status" value="1"/>
</dbReference>
<dbReference type="GO" id="GO:0005739">
    <property type="term" value="C:mitochondrion"/>
    <property type="evidence" value="ECO:0007669"/>
    <property type="project" value="TreeGrafter"/>
</dbReference>
<dbReference type="GO" id="GO:0008482">
    <property type="term" value="F:sulfite oxidase activity"/>
    <property type="evidence" value="ECO:0007669"/>
    <property type="project" value="TreeGrafter"/>
</dbReference>
<organism evidence="2 3">
    <name type="scientific">Schistosoma haematobium</name>
    <name type="common">Blood fluke</name>
    <dbReference type="NCBI Taxonomy" id="6185"/>
    <lineage>
        <taxon>Eukaryota</taxon>
        <taxon>Metazoa</taxon>
        <taxon>Spiralia</taxon>
        <taxon>Lophotrochozoa</taxon>
        <taxon>Platyhelminthes</taxon>
        <taxon>Trematoda</taxon>
        <taxon>Digenea</taxon>
        <taxon>Strigeidida</taxon>
        <taxon>Schistosomatoidea</taxon>
        <taxon>Schistosomatidae</taxon>
        <taxon>Schistosoma</taxon>
    </lineage>
</organism>
<feature type="domain" description="Oxidoreductase molybdopterin-binding" evidence="1">
    <location>
        <begin position="38"/>
        <end position="101"/>
    </location>
</feature>
<dbReference type="InterPro" id="IPR036374">
    <property type="entry name" value="OxRdtase_Mopterin-bd_sf"/>
</dbReference>
<dbReference type="GeneID" id="24594295"/>
<dbReference type="GO" id="GO:0043546">
    <property type="term" value="F:molybdopterin cofactor binding"/>
    <property type="evidence" value="ECO:0007669"/>
    <property type="project" value="TreeGrafter"/>
</dbReference>
<accession>A0A922LY28</accession>
<reference evidence="2" key="1">
    <citation type="journal article" date="2012" name="Nat. Genet.">
        <title>Whole-genome sequence of Schistosoma haematobium.</title>
        <authorList>
            <person name="Young N.D."/>
            <person name="Jex A.R."/>
            <person name="Li B."/>
            <person name="Liu S."/>
            <person name="Yang L."/>
            <person name="Xiong Z."/>
            <person name="Li Y."/>
            <person name="Cantacessi C."/>
            <person name="Hall R.S."/>
            <person name="Xu X."/>
            <person name="Chen F."/>
            <person name="Wu X."/>
            <person name="Zerlotini A."/>
            <person name="Oliveira G."/>
            <person name="Hofmann A."/>
            <person name="Zhang G."/>
            <person name="Fang X."/>
            <person name="Kang Y."/>
            <person name="Campbell B.E."/>
            <person name="Loukas A."/>
            <person name="Ranganathan S."/>
            <person name="Rollinson D."/>
            <person name="Rinaldi G."/>
            <person name="Brindley P.J."/>
            <person name="Yang H."/>
            <person name="Wang J."/>
            <person name="Wang J."/>
            <person name="Gasser R.B."/>
        </authorList>
    </citation>
    <scope>NUCLEOTIDE SEQUENCE</scope>
</reference>
<dbReference type="InterPro" id="IPR000572">
    <property type="entry name" value="OxRdtase_Mopterin-bd_dom"/>
</dbReference>
<reference evidence="2" key="2">
    <citation type="journal article" date="2019" name="Gigascience">
        <title>High-quality Schistosoma haematobium genome achieved by single-molecule and long-range sequencing.</title>
        <authorList>
            <person name="Stroehlein A.J."/>
            <person name="Korhonen P.K."/>
            <person name="Chong T.M."/>
            <person name="Lim Y.L."/>
            <person name="Chan K.G."/>
            <person name="Webster B."/>
            <person name="Rollinson D."/>
            <person name="Brindley P.J."/>
            <person name="Gasser R.B."/>
            <person name="Young N.D."/>
        </authorList>
    </citation>
    <scope>NUCLEOTIDE SEQUENCE</scope>
</reference>
<evidence type="ECO:0000313" key="2">
    <source>
        <dbReference type="EMBL" id="KAH9596125.1"/>
    </source>
</evidence>
<dbReference type="Gene3D" id="3.90.420.10">
    <property type="entry name" value="Oxidoreductase, molybdopterin-binding domain"/>
    <property type="match status" value="1"/>
</dbReference>
<dbReference type="GO" id="GO:0006790">
    <property type="term" value="P:sulfur compound metabolic process"/>
    <property type="evidence" value="ECO:0007669"/>
    <property type="project" value="TreeGrafter"/>
</dbReference>
<dbReference type="PANTHER" id="PTHR19372:SF7">
    <property type="entry name" value="SULFITE OXIDASE, MITOCHONDRIAL"/>
    <property type="match status" value="1"/>
</dbReference>
<proteinExistence type="predicted"/>
<dbReference type="Proteomes" id="UP000471633">
    <property type="component" value="Unassembled WGS sequence"/>
</dbReference>
<protein>
    <recommendedName>
        <fullName evidence="1">Oxidoreductase molybdopterin-binding domain-containing protein</fullName>
    </recommendedName>
</protein>
<dbReference type="Pfam" id="PF00174">
    <property type="entry name" value="Oxidored_molyb"/>
    <property type="match status" value="1"/>
</dbReference>
<dbReference type="SUPFAM" id="SSF56524">
    <property type="entry name" value="Oxidoreductase molybdopterin-binding domain"/>
    <property type="match status" value="1"/>
</dbReference>